<evidence type="ECO:0000256" key="3">
    <source>
        <dbReference type="ARBA" id="ARBA00022840"/>
    </source>
</evidence>
<feature type="compositionally biased region" description="Basic residues" evidence="5">
    <location>
        <begin position="61"/>
        <end position="76"/>
    </location>
</feature>
<dbReference type="Pfam" id="PF12848">
    <property type="entry name" value="ABC_tran_Xtn"/>
    <property type="match status" value="1"/>
</dbReference>
<dbReference type="Pfam" id="PF00005">
    <property type="entry name" value="ABC_tran"/>
    <property type="match status" value="2"/>
</dbReference>
<feature type="region of interest" description="Disordered" evidence="5">
    <location>
        <begin position="690"/>
        <end position="794"/>
    </location>
</feature>
<evidence type="ECO:0000313" key="7">
    <source>
        <dbReference type="EMBL" id="GFH50881.1"/>
    </source>
</evidence>
<dbReference type="SMART" id="SM00382">
    <property type="entry name" value="AAA"/>
    <property type="match status" value="2"/>
</dbReference>
<gene>
    <name evidence="7" type="ORF">CTEN210_07357</name>
</gene>
<name>A0AAD3H5C6_9STRA</name>
<keyword evidence="3 7" id="KW-0067">ATP-binding</keyword>
<evidence type="ECO:0000256" key="5">
    <source>
        <dbReference type="SAM" id="MobiDB-lite"/>
    </source>
</evidence>
<proteinExistence type="predicted"/>
<dbReference type="PROSITE" id="PS00211">
    <property type="entry name" value="ABC_TRANSPORTER_1"/>
    <property type="match status" value="1"/>
</dbReference>
<evidence type="ECO:0000256" key="4">
    <source>
        <dbReference type="SAM" id="Coils"/>
    </source>
</evidence>
<evidence type="ECO:0000313" key="8">
    <source>
        <dbReference type="Proteomes" id="UP001054902"/>
    </source>
</evidence>
<dbReference type="Gene3D" id="3.40.50.300">
    <property type="entry name" value="P-loop containing nucleotide triphosphate hydrolases"/>
    <property type="match status" value="2"/>
</dbReference>
<dbReference type="InterPro" id="IPR003593">
    <property type="entry name" value="AAA+_ATPase"/>
</dbReference>
<dbReference type="FunFam" id="3.40.50.300:FF:000011">
    <property type="entry name" value="Putative ABC transporter ATP-binding component"/>
    <property type="match status" value="1"/>
</dbReference>
<dbReference type="AlphaFoldDB" id="A0AAD3H5C6"/>
<dbReference type="PROSITE" id="PS50893">
    <property type="entry name" value="ABC_TRANSPORTER_2"/>
    <property type="match status" value="2"/>
</dbReference>
<dbReference type="SUPFAM" id="SSF52540">
    <property type="entry name" value="P-loop containing nucleoside triphosphate hydrolases"/>
    <property type="match status" value="2"/>
</dbReference>
<dbReference type="InterPro" id="IPR003439">
    <property type="entry name" value="ABC_transporter-like_ATP-bd"/>
</dbReference>
<dbReference type="InterPro" id="IPR032781">
    <property type="entry name" value="ABC_tran_Xtn"/>
</dbReference>
<dbReference type="InterPro" id="IPR017871">
    <property type="entry name" value="ABC_transporter-like_CS"/>
</dbReference>
<feature type="domain" description="ABC transporter" evidence="6">
    <location>
        <begin position="141"/>
        <end position="404"/>
    </location>
</feature>
<keyword evidence="4" id="KW-0175">Coiled coil</keyword>
<comment type="caution">
    <text evidence="7">The sequence shown here is derived from an EMBL/GenBank/DDBJ whole genome shotgun (WGS) entry which is preliminary data.</text>
</comment>
<dbReference type="InterPro" id="IPR050611">
    <property type="entry name" value="ABCF"/>
</dbReference>
<dbReference type="GO" id="GO:0005524">
    <property type="term" value="F:ATP binding"/>
    <property type="evidence" value="ECO:0007669"/>
    <property type="project" value="UniProtKB-KW"/>
</dbReference>
<keyword evidence="1" id="KW-0677">Repeat</keyword>
<accession>A0AAD3H5C6</accession>
<keyword evidence="2" id="KW-0547">Nucleotide-binding</keyword>
<dbReference type="CDD" id="cd03221">
    <property type="entry name" value="ABCF_EF-3"/>
    <property type="match status" value="2"/>
</dbReference>
<evidence type="ECO:0000256" key="1">
    <source>
        <dbReference type="ARBA" id="ARBA00022737"/>
    </source>
</evidence>
<keyword evidence="8" id="KW-1185">Reference proteome</keyword>
<dbReference type="PANTHER" id="PTHR19211:SF15">
    <property type="entry name" value="ATP-BINDING CASSETTE SUB-FAMILY F MEMBER 2"/>
    <property type="match status" value="1"/>
</dbReference>
<reference evidence="7 8" key="1">
    <citation type="journal article" date="2021" name="Sci. Rep.">
        <title>The genome of the diatom Chaetoceros tenuissimus carries an ancient integrated fragment of an extant virus.</title>
        <authorList>
            <person name="Hongo Y."/>
            <person name="Kimura K."/>
            <person name="Takaki Y."/>
            <person name="Yoshida Y."/>
            <person name="Baba S."/>
            <person name="Kobayashi G."/>
            <person name="Nagasaki K."/>
            <person name="Hano T."/>
            <person name="Tomaru Y."/>
        </authorList>
    </citation>
    <scope>NUCLEOTIDE SEQUENCE [LARGE SCALE GENOMIC DNA]</scope>
    <source>
        <strain evidence="7 8">NIES-3715</strain>
    </source>
</reference>
<evidence type="ECO:0000259" key="6">
    <source>
        <dbReference type="PROSITE" id="PS50893"/>
    </source>
</evidence>
<feature type="compositionally biased region" description="Basic and acidic residues" evidence="5">
    <location>
        <begin position="690"/>
        <end position="711"/>
    </location>
</feature>
<dbReference type="PANTHER" id="PTHR19211">
    <property type="entry name" value="ATP-BINDING TRANSPORT PROTEIN-RELATED"/>
    <property type="match status" value="1"/>
</dbReference>
<dbReference type="GO" id="GO:0016887">
    <property type="term" value="F:ATP hydrolysis activity"/>
    <property type="evidence" value="ECO:0007669"/>
    <property type="project" value="InterPro"/>
</dbReference>
<feature type="domain" description="ABC transporter" evidence="6">
    <location>
        <begin position="476"/>
        <end position="691"/>
    </location>
</feature>
<evidence type="ECO:0000256" key="2">
    <source>
        <dbReference type="ARBA" id="ARBA00022741"/>
    </source>
</evidence>
<feature type="coiled-coil region" evidence="4">
    <location>
        <begin position="218"/>
        <end position="245"/>
    </location>
</feature>
<dbReference type="FunFam" id="3.40.50.300:FF:000104">
    <property type="entry name" value="ATP-binding cassette sub-family F member 3"/>
    <property type="match status" value="1"/>
</dbReference>
<protein>
    <submittedName>
        <fullName evidence="7">ATP-binding cassette, subfamily F, member 2</fullName>
    </submittedName>
</protein>
<dbReference type="InterPro" id="IPR027417">
    <property type="entry name" value="P-loop_NTPase"/>
</dbReference>
<dbReference type="Proteomes" id="UP001054902">
    <property type="component" value="Unassembled WGS sequence"/>
</dbReference>
<organism evidence="7 8">
    <name type="scientific">Chaetoceros tenuissimus</name>
    <dbReference type="NCBI Taxonomy" id="426638"/>
    <lineage>
        <taxon>Eukaryota</taxon>
        <taxon>Sar</taxon>
        <taxon>Stramenopiles</taxon>
        <taxon>Ochrophyta</taxon>
        <taxon>Bacillariophyta</taxon>
        <taxon>Coscinodiscophyceae</taxon>
        <taxon>Chaetocerotophycidae</taxon>
        <taxon>Chaetocerotales</taxon>
        <taxon>Chaetocerotaceae</taxon>
        <taxon>Chaetoceros</taxon>
    </lineage>
</organism>
<sequence>MSSKWHQKKEKLAREAFERDLQGRADEYEGIVGKDLRDAAMGGGDDELFEKKLTKEEKKALAKAKREAKKKAKGKGKKEDETKEKTKAEIAAEALKSAQEGLSGNKDLSVSNEAADALATEGTICTFATSKKGVDARSRDVNVQDFTLQHKGMVMLDHSEIVLNHGNRYALIGRNGCGKSTFMKALGARAVPIPDGIDVFHLKEEIEASDTVTALEAVMSVDEERERLEKEAESLNDALSALAEDDGSGQDDSEFTLEEQQEKLMDLMNYVYDRLDALDASTAETRARSILKGLGFTHEMQGKKTKDFSGGWRMRVSLARALFIQPTLLLLDEPTNHLDMEAVIWLEEYLSKWDKILLLISHSQDFMNNVCTHTIHFTNKRRLEYYDGNYDQFIKTKSEKEENQMKRYEWEQEQIKSMKEYIARFGHGTSKNAKQAQSKEKVLAKMIRAGLTEKPEQEKPMNFQFPDPGHLPPPVLAFHDVSFGYPNCEPLYTDVNFGVDLDSRVALVGPNGAGKTTLVKLMAGELLPTLGDIRPHGHLKMGRFTQHFVDVLDLELTPLEFFEKEYPDMPREELRKYLGRFGVSGKMQMQKMEELSDGQKSRVVFSKLGKDCPHILLLDEPTNHLDMESIDALANAVNEFVGGMVLVSHDMRLISQVAKEIWICDNKRIEKYKGDIQSFKMDMRAEMGIEGEQKGQLRGDASVIKKDDSKKDKKKKEKKTISVETVKEEEDTWGDDAKDESPLDNVEAVKESLPAPAPAPAKGSYVPPHLRNKDGNGSASAPGGRYIPPHLRNK</sequence>
<feature type="region of interest" description="Disordered" evidence="5">
    <location>
        <begin position="59"/>
        <end position="85"/>
    </location>
</feature>
<dbReference type="EMBL" id="BLLK01000045">
    <property type="protein sequence ID" value="GFH50881.1"/>
    <property type="molecule type" value="Genomic_DNA"/>
</dbReference>